<dbReference type="InterPro" id="IPR042100">
    <property type="entry name" value="Bug_dom1"/>
</dbReference>
<dbReference type="PIRSF" id="PIRSF017082">
    <property type="entry name" value="YflP"/>
    <property type="match status" value="1"/>
</dbReference>
<dbReference type="CDD" id="cd07012">
    <property type="entry name" value="PBP2_Bug_TTT"/>
    <property type="match status" value="1"/>
</dbReference>
<evidence type="ECO:0000256" key="1">
    <source>
        <dbReference type="ARBA" id="ARBA00006987"/>
    </source>
</evidence>
<dbReference type="SUPFAM" id="SSF53850">
    <property type="entry name" value="Periplasmic binding protein-like II"/>
    <property type="match status" value="1"/>
</dbReference>
<organism evidence="2">
    <name type="scientific">uncultured Sporomusa sp</name>
    <dbReference type="NCBI Taxonomy" id="307249"/>
    <lineage>
        <taxon>Bacteria</taxon>
        <taxon>Bacillati</taxon>
        <taxon>Bacillota</taxon>
        <taxon>Negativicutes</taxon>
        <taxon>Selenomonadales</taxon>
        <taxon>Sporomusaceae</taxon>
        <taxon>Sporomusa</taxon>
        <taxon>environmental samples</taxon>
    </lineage>
</organism>
<dbReference type="PROSITE" id="PS51257">
    <property type="entry name" value="PROKAR_LIPOPROTEIN"/>
    <property type="match status" value="1"/>
</dbReference>
<gene>
    <name evidence="2" type="ORF">KL86SPO_50528</name>
</gene>
<reference evidence="2" key="1">
    <citation type="submission" date="2016-08" db="EMBL/GenBank/DDBJ databases">
        <authorList>
            <person name="Seilhamer J.J."/>
        </authorList>
    </citation>
    <scope>NUCLEOTIDE SEQUENCE</scope>
    <source>
        <strain evidence="2">86</strain>
    </source>
</reference>
<evidence type="ECO:0000313" key="2">
    <source>
        <dbReference type="EMBL" id="SCM82757.1"/>
    </source>
</evidence>
<dbReference type="AlphaFoldDB" id="A0A212LZ73"/>
<dbReference type="PANTHER" id="PTHR42928:SF5">
    <property type="entry name" value="BLR1237 PROTEIN"/>
    <property type="match status" value="1"/>
</dbReference>
<dbReference type="EMBL" id="FMJE01000005">
    <property type="protein sequence ID" value="SCM82757.1"/>
    <property type="molecule type" value="Genomic_DNA"/>
</dbReference>
<accession>A0A212LZ73</accession>
<name>A0A212LZ73_9FIRM</name>
<dbReference type="InterPro" id="IPR005064">
    <property type="entry name" value="BUG"/>
</dbReference>
<dbReference type="Gene3D" id="3.40.190.150">
    <property type="entry name" value="Bordetella uptake gene, domain 1"/>
    <property type="match status" value="1"/>
</dbReference>
<comment type="similarity">
    <text evidence="1">Belongs to the UPF0065 (bug) family.</text>
</comment>
<dbReference type="PANTHER" id="PTHR42928">
    <property type="entry name" value="TRICARBOXYLATE-BINDING PROTEIN"/>
    <property type="match status" value="1"/>
</dbReference>
<proteinExistence type="inferred from homology"/>
<protein>
    <submittedName>
        <fullName evidence="2">Uncharacterized protein</fullName>
    </submittedName>
</protein>
<sequence length="339" mass="36317">MQNKRIVLPLLAVFLCMTLLLGGCNMGAKESTAPEKYPAKPINVIVPFAAGGGADIMARALEKSAQKHLGQPLVVLNMVGGAGTIGMNEMAGAKPDGYTIGVIGVNVILQPLYGETRYHYPTALEPVVKVVSSPTVLAVLADKPWQNLNDLVSYAKANPGKIKFGHAGLGTTIHLTGEMFAKEANINIVQVPFKGESEALASLLGNHIHFMLGNPSALREHVKSGTIKVLGVAEDKRLTISGFENVPTFKEQGVNVAFDFWIGVVAPKGIPAAEKAKLAAGLKEMINAPEFNKNMQELGMVVEYLGPVEFKDRWIADNEKLTKVIKETGIADVIKAQKK</sequence>
<dbReference type="Gene3D" id="3.40.190.10">
    <property type="entry name" value="Periplasmic binding protein-like II"/>
    <property type="match status" value="1"/>
</dbReference>
<dbReference type="Pfam" id="PF03401">
    <property type="entry name" value="TctC"/>
    <property type="match status" value="1"/>
</dbReference>